<dbReference type="EMBL" id="JABBJH010000002">
    <property type="protein sequence ID" value="NMK38220.1"/>
    <property type="molecule type" value="Genomic_DNA"/>
</dbReference>
<dbReference type="InterPro" id="IPR018989">
    <property type="entry name" value="DUF2001"/>
</dbReference>
<organism evidence="1 2">
    <name type="scientific">Megasphaera elsdenii</name>
    <dbReference type="NCBI Taxonomy" id="907"/>
    <lineage>
        <taxon>Bacteria</taxon>
        <taxon>Bacillati</taxon>
        <taxon>Bacillota</taxon>
        <taxon>Negativicutes</taxon>
        <taxon>Veillonellales</taxon>
        <taxon>Veillonellaceae</taxon>
        <taxon>Megasphaera</taxon>
    </lineage>
</organism>
<dbReference type="AlphaFoldDB" id="A0A848ERV9"/>
<gene>
    <name evidence="1" type="ORF">HG933_02225</name>
</gene>
<dbReference type="RefSeq" id="WP_169013132.1">
    <property type="nucleotide sequence ID" value="NZ_JABBJH010000002.1"/>
</dbReference>
<dbReference type="Proteomes" id="UP000536773">
    <property type="component" value="Unassembled WGS sequence"/>
</dbReference>
<accession>A0A848ERV9</accession>
<dbReference type="Gene3D" id="2.30.110.40">
    <property type="entry name" value="Phage tail tube protein"/>
    <property type="match status" value="1"/>
</dbReference>
<sequence length="144" mass="15949">MKDIEARRVIYGTFGELWIDGDKIAEVEEVKATLTSDKIEVKMAMHMTKGYKVVGYTGKGSVKLHKVSSYFIKKLAPSIKAGRQVSCTLISKVSDPDAVGTERVALTGVIFDSVDLINWSVGKLGEESYNFTFQDYELLDSADE</sequence>
<reference evidence="1 2" key="1">
    <citation type="submission" date="2020-04" db="EMBL/GenBank/DDBJ databases">
        <authorList>
            <person name="Hitch T.C.A."/>
            <person name="Wylensek D."/>
            <person name="Clavel T."/>
        </authorList>
    </citation>
    <scope>NUCLEOTIDE SEQUENCE [LARGE SCALE GENOMIC DNA]</scope>
    <source>
        <strain evidence="1 2">WCA-386-APC-2A</strain>
    </source>
</reference>
<proteinExistence type="predicted"/>
<name>A0A848ERV9_MEGEL</name>
<evidence type="ECO:0000313" key="1">
    <source>
        <dbReference type="EMBL" id="NMK38220.1"/>
    </source>
</evidence>
<dbReference type="InterPro" id="IPR038628">
    <property type="entry name" value="XkdM-like_sf"/>
</dbReference>
<dbReference type="Pfam" id="PF09393">
    <property type="entry name" value="DUF2001"/>
    <property type="match status" value="1"/>
</dbReference>
<protein>
    <submittedName>
        <fullName evidence="1">Phage tail tube protein</fullName>
    </submittedName>
</protein>
<dbReference type="SUPFAM" id="SSF69279">
    <property type="entry name" value="Phage tail proteins"/>
    <property type="match status" value="1"/>
</dbReference>
<evidence type="ECO:0000313" key="2">
    <source>
        <dbReference type="Proteomes" id="UP000536773"/>
    </source>
</evidence>
<comment type="caution">
    <text evidence="1">The sequence shown here is derived from an EMBL/GenBank/DDBJ whole genome shotgun (WGS) entry which is preliminary data.</text>
</comment>